<evidence type="ECO:0000313" key="2">
    <source>
        <dbReference type="EMBL" id="CAI0462043.1"/>
    </source>
</evidence>
<keyword evidence="3" id="KW-1185">Reference proteome</keyword>
<reference evidence="2" key="1">
    <citation type="submission" date="2022-08" db="EMBL/GenBank/DDBJ databases">
        <authorList>
            <person name="Gutierrez-Valencia J."/>
        </authorList>
    </citation>
    <scope>NUCLEOTIDE SEQUENCE</scope>
</reference>
<evidence type="ECO:0000256" key="1">
    <source>
        <dbReference type="SAM" id="MobiDB-lite"/>
    </source>
</evidence>
<comment type="caution">
    <text evidence="2">The sequence shown here is derived from an EMBL/GenBank/DDBJ whole genome shotgun (WGS) entry which is preliminary data.</text>
</comment>
<name>A0AAV0NTJ0_9ROSI</name>
<feature type="compositionally biased region" description="Basic and acidic residues" evidence="1">
    <location>
        <begin position="39"/>
        <end position="49"/>
    </location>
</feature>
<dbReference type="Proteomes" id="UP001154282">
    <property type="component" value="Unassembled WGS sequence"/>
</dbReference>
<sequence>MNLEGAEVADLVDDVAVAVVEDGELHDIGGEEGGSRGGGAERGDWEKKGGSRRHFREAKVELALLVYDYLQCCPIAELKIRDKPRIKKRMKRLWPLSTIS</sequence>
<dbReference type="AlphaFoldDB" id="A0AAV0NTJ0"/>
<dbReference type="EMBL" id="CAMGYJ010000008">
    <property type="protein sequence ID" value="CAI0462043.1"/>
    <property type="molecule type" value="Genomic_DNA"/>
</dbReference>
<proteinExistence type="predicted"/>
<protein>
    <submittedName>
        <fullName evidence="2">Uncharacterized protein</fullName>
    </submittedName>
</protein>
<gene>
    <name evidence="2" type="ORF">LITE_LOCUS35191</name>
</gene>
<organism evidence="2 3">
    <name type="scientific">Linum tenue</name>
    <dbReference type="NCBI Taxonomy" id="586396"/>
    <lineage>
        <taxon>Eukaryota</taxon>
        <taxon>Viridiplantae</taxon>
        <taxon>Streptophyta</taxon>
        <taxon>Embryophyta</taxon>
        <taxon>Tracheophyta</taxon>
        <taxon>Spermatophyta</taxon>
        <taxon>Magnoliopsida</taxon>
        <taxon>eudicotyledons</taxon>
        <taxon>Gunneridae</taxon>
        <taxon>Pentapetalae</taxon>
        <taxon>rosids</taxon>
        <taxon>fabids</taxon>
        <taxon>Malpighiales</taxon>
        <taxon>Linaceae</taxon>
        <taxon>Linum</taxon>
    </lineage>
</organism>
<accession>A0AAV0NTJ0</accession>
<evidence type="ECO:0000313" key="3">
    <source>
        <dbReference type="Proteomes" id="UP001154282"/>
    </source>
</evidence>
<feature type="region of interest" description="Disordered" evidence="1">
    <location>
        <begin position="26"/>
        <end position="52"/>
    </location>
</feature>